<comment type="caution">
    <text evidence="1">The sequence shown here is derived from an EMBL/GenBank/DDBJ whole genome shotgun (WGS) entry which is preliminary data.</text>
</comment>
<reference evidence="1 2" key="1">
    <citation type="submission" date="2024-04" db="EMBL/GenBank/DDBJ databases">
        <title>Phyllosticta paracitricarpa is synonymous to the EU quarantine fungus P. citricarpa based on phylogenomic analyses.</title>
        <authorList>
            <consortium name="Lawrence Berkeley National Laboratory"/>
            <person name="Van Ingen-Buijs V.A."/>
            <person name="Van Westerhoven A.C."/>
            <person name="Haridas S."/>
            <person name="Skiadas P."/>
            <person name="Martin F."/>
            <person name="Groenewald J.Z."/>
            <person name="Crous P.W."/>
            <person name="Seidl M.F."/>
        </authorList>
    </citation>
    <scope>NUCLEOTIDE SEQUENCE [LARGE SCALE GENOMIC DNA]</scope>
    <source>
        <strain evidence="1 2">CBS 122670</strain>
    </source>
</reference>
<proteinExistence type="predicted"/>
<evidence type="ECO:0000313" key="1">
    <source>
        <dbReference type="EMBL" id="KAK7546290.1"/>
    </source>
</evidence>
<keyword evidence="2" id="KW-1185">Reference proteome</keyword>
<dbReference type="EMBL" id="JBBPDW010000015">
    <property type="protein sequence ID" value="KAK7546290.1"/>
    <property type="molecule type" value="Genomic_DNA"/>
</dbReference>
<protein>
    <submittedName>
        <fullName evidence="1">Uncharacterized protein</fullName>
    </submittedName>
</protein>
<sequence>MRCQKTSTVQWPRIGGDNDPQCWRTAVRSIPGETSWDKKKAAGSGLIKRSQAKAMTQGLTYRKASQVTWEPVAILCTLLHRQTPKSTQPFCLAGLGAWADRAEGEQAGRALVGSRKRNPSPGQGSLTVLWPRLGLARQSPQTDIMDRPSFCPLRGKMVPFERYRPGPCRCMDEATRSRLLAIKLDTSRRSNVCPMVELPR</sequence>
<organism evidence="1 2">
    <name type="scientific">Phyllosticta citricarpa</name>
    <dbReference type="NCBI Taxonomy" id="55181"/>
    <lineage>
        <taxon>Eukaryota</taxon>
        <taxon>Fungi</taxon>
        <taxon>Dikarya</taxon>
        <taxon>Ascomycota</taxon>
        <taxon>Pezizomycotina</taxon>
        <taxon>Dothideomycetes</taxon>
        <taxon>Dothideomycetes incertae sedis</taxon>
        <taxon>Botryosphaeriales</taxon>
        <taxon>Phyllostictaceae</taxon>
        <taxon>Phyllosticta</taxon>
    </lineage>
</organism>
<dbReference type="Proteomes" id="UP001365128">
    <property type="component" value="Unassembled WGS sequence"/>
</dbReference>
<accession>A0ABR1MD98</accession>
<name>A0ABR1MD98_9PEZI</name>
<gene>
    <name evidence="1" type="ORF">IWX46DRAFT_86332</name>
</gene>
<evidence type="ECO:0000313" key="2">
    <source>
        <dbReference type="Proteomes" id="UP001365128"/>
    </source>
</evidence>